<dbReference type="SUPFAM" id="SSF52317">
    <property type="entry name" value="Class I glutamine amidotransferase-like"/>
    <property type="match status" value="1"/>
</dbReference>
<dbReference type="InterPro" id="IPR029062">
    <property type="entry name" value="Class_I_gatase-like"/>
</dbReference>
<dbReference type="Pfam" id="PF00117">
    <property type="entry name" value="GATase"/>
    <property type="match status" value="1"/>
</dbReference>
<organism evidence="3 4">
    <name type="scientific">Echinicola jeungdonensis</name>
    <dbReference type="NCBI Taxonomy" id="709343"/>
    <lineage>
        <taxon>Bacteria</taxon>
        <taxon>Pseudomonadati</taxon>
        <taxon>Bacteroidota</taxon>
        <taxon>Cytophagia</taxon>
        <taxon>Cytophagales</taxon>
        <taxon>Cyclobacteriaceae</taxon>
        <taxon>Echinicola</taxon>
    </lineage>
</organism>
<dbReference type="InterPro" id="IPR050472">
    <property type="entry name" value="Anth_synth/Amidotransfase"/>
</dbReference>
<dbReference type="PRINTS" id="PR00097">
    <property type="entry name" value="ANTSNTHASEII"/>
</dbReference>
<accession>A0ABV5J1T1</accession>
<dbReference type="CDD" id="cd01743">
    <property type="entry name" value="GATase1_Anthranilate_Synthase"/>
    <property type="match status" value="1"/>
</dbReference>
<dbReference type="InterPro" id="IPR006221">
    <property type="entry name" value="TrpG/PapA_dom"/>
</dbReference>
<dbReference type="PANTHER" id="PTHR43418">
    <property type="entry name" value="MULTIFUNCTIONAL TRYPTOPHAN BIOSYNTHESIS PROTEIN-RELATED"/>
    <property type="match status" value="1"/>
</dbReference>
<dbReference type="PRINTS" id="PR00096">
    <property type="entry name" value="GATASE"/>
</dbReference>
<evidence type="ECO:0000313" key="4">
    <source>
        <dbReference type="Proteomes" id="UP001589654"/>
    </source>
</evidence>
<evidence type="ECO:0000313" key="3">
    <source>
        <dbReference type="EMBL" id="MFB9210766.1"/>
    </source>
</evidence>
<dbReference type="Gene3D" id="3.40.50.880">
    <property type="match status" value="1"/>
</dbReference>
<protein>
    <submittedName>
        <fullName evidence="3">Anthranilate synthase component II</fullName>
    </submittedName>
</protein>
<dbReference type="PANTHER" id="PTHR43418:SF4">
    <property type="entry name" value="MULTIFUNCTIONAL TRYPTOPHAN BIOSYNTHESIS PROTEIN"/>
    <property type="match status" value="1"/>
</dbReference>
<evidence type="ECO:0000259" key="2">
    <source>
        <dbReference type="Pfam" id="PF00117"/>
    </source>
</evidence>
<dbReference type="InterPro" id="IPR017926">
    <property type="entry name" value="GATASE"/>
</dbReference>
<dbReference type="RefSeq" id="WP_290247010.1">
    <property type="nucleotide sequence ID" value="NZ_JAUFQT010000001.1"/>
</dbReference>
<feature type="domain" description="Glutamine amidotransferase" evidence="2">
    <location>
        <begin position="3"/>
        <end position="182"/>
    </location>
</feature>
<comment type="caution">
    <text evidence="3">The sequence shown here is derived from an EMBL/GenBank/DDBJ whole genome shotgun (WGS) entry which is preliminary data.</text>
</comment>
<dbReference type="EMBL" id="JBHMEW010000008">
    <property type="protein sequence ID" value="MFB9210766.1"/>
    <property type="molecule type" value="Genomic_DNA"/>
</dbReference>
<reference evidence="3 4" key="1">
    <citation type="submission" date="2024-09" db="EMBL/GenBank/DDBJ databases">
        <authorList>
            <person name="Sun Q."/>
            <person name="Mori K."/>
        </authorList>
    </citation>
    <scope>NUCLEOTIDE SEQUENCE [LARGE SCALE GENOMIC DNA]</scope>
    <source>
        <strain evidence="3 4">CECT 7682</strain>
    </source>
</reference>
<dbReference type="Proteomes" id="UP001589654">
    <property type="component" value="Unassembled WGS sequence"/>
</dbReference>
<dbReference type="PROSITE" id="PS51273">
    <property type="entry name" value="GATASE_TYPE_1"/>
    <property type="match status" value="1"/>
</dbReference>
<gene>
    <name evidence="3" type="ORF">ACFFUR_03045</name>
</gene>
<name>A0ABV5J1T1_9BACT</name>
<keyword evidence="1" id="KW-0315">Glutamine amidotransferase</keyword>
<proteinExistence type="predicted"/>
<evidence type="ECO:0000256" key="1">
    <source>
        <dbReference type="ARBA" id="ARBA00022962"/>
    </source>
</evidence>
<keyword evidence="4" id="KW-1185">Reference proteome</keyword>
<dbReference type="NCBIfam" id="TIGR00566">
    <property type="entry name" value="trpG_papA"/>
    <property type="match status" value="1"/>
</dbReference>
<sequence length="192" mass="21573">MLLLIDNFDSFSHILADYFKQCGLKLKVVRNDLPLSALKKENYAGLVLSPGPETPSKAGNLLEILDYYHDKIPVLGVCLGHQAIGEYFGAKVIKCAMPVHGKVFPVRQLRPHPVFEGIPHTFNVTRYHSLELGPLPNCLKPLLETCEGNLMAMEHQSLPIIGIQFHPEAYLTEFGIDIICNWARVFCQQEFS</sequence>